<dbReference type="InterPro" id="IPR011704">
    <property type="entry name" value="ATPase_dyneun-rel_AAA"/>
</dbReference>
<dbReference type="InterPro" id="IPR027417">
    <property type="entry name" value="P-loop_NTPase"/>
</dbReference>
<dbReference type="OrthoDB" id="9783370at2"/>
<dbReference type="InterPro" id="IPR003593">
    <property type="entry name" value="AAA+_ATPase"/>
</dbReference>
<dbReference type="Gene3D" id="3.40.50.300">
    <property type="entry name" value="P-loop containing nucleotide triphosphate hydrolases"/>
    <property type="match status" value="1"/>
</dbReference>
<sequence>MASDGPAAAPDDPVTADPPWWLFRGDGRILEEADRDRRWPAPPPWRTFRGGPALPTPVADEFETSRRLGEAAITRKADPAVVEMVNAAITLARPLIVTGRPGSGKSSLAYLVARELGLGPVLRWSITTRTTVNSGLYSYDAFGRAQALGAREQSGIGNFVHLGPLGTALLPHRLPRVLLIDELDKSDVDLPNDLLTVFEDGEFPILELLRVRDREPAVTVHTADLGVTAPVNDGVVRCRAFPIVVITSNGERDFPAPFLRRALTIAMPDPDPDMLADMVAAHFGDRDGEQTAELIRTFTDHRERKKELAADQLLNAVHLVVSGSAPTSDPAEWHRLLDRIWHRLGLG</sequence>
<feature type="domain" description="AAA+ ATPase" evidence="1">
    <location>
        <begin position="91"/>
        <end position="273"/>
    </location>
</feature>
<organism evidence="2 3">
    <name type="scientific">Kutzneria buriramensis</name>
    <dbReference type="NCBI Taxonomy" id="1045776"/>
    <lineage>
        <taxon>Bacteria</taxon>
        <taxon>Bacillati</taxon>
        <taxon>Actinomycetota</taxon>
        <taxon>Actinomycetes</taxon>
        <taxon>Pseudonocardiales</taxon>
        <taxon>Pseudonocardiaceae</taxon>
        <taxon>Kutzneria</taxon>
    </lineage>
</organism>
<protein>
    <submittedName>
        <fullName evidence="2">Dynein-related subfamily AAA family protein</fullName>
    </submittedName>
</protein>
<dbReference type="AlphaFoldDB" id="A0A3E0H230"/>
<dbReference type="Proteomes" id="UP000256269">
    <property type="component" value="Unassembled WGS sequence"/>
</dbReference>
<evidence type="ECO:0000259" key="1">
    <source>
        <dbReference type="SMART" id="SM00382"/>
    </source>
</evidence>
<comment type="caution">
    <text evidence="2">The sequence shown here is derived from an EMBL/GenBank/DDBJ whole genome shotgun (WGS) entry which is preliminary data.</text>
</comment>
<dbReference type="GO" id="GO:0005524">
    <property type="term" value="F:ATP binding"/>
    <property type="evidence" value="ECO:0007669"/>
    <property type="project" value="InterPro"/>
</dbReference>
<dbReference type="SMART" id="SM00382">
    <property type="entry name" value="AAA"/>
    <property type="match status" value="1"/>
</dbReference>
<dbReference type="EMBL" id="QUNO01000016">
    <property type="protein sequence ID" value="REH36334.1"/>
    <property type="molecule type" value="Genomic_DNA"/>
</dbReference>
<dbReference type="RefSeq" id="WP_116179618.1">
    <property type="nucleotide sequence ID" value="NZ_CP144375.1"/>
</dbReference>
<gene>
    <name evidence="2" type="ORF">BCF44_116203</name>
</gene>
<dbReference type="GO" id="GO:0016887">
    <property type="term" value="F:ATP hydrolysis activity"/>
    <property type="evidence" value="ECO:0007669"/>
    <property type="project" value="InterPro"/>
</dbReference>
<proteinExistence type="predicted"/>
<reference evidence="2 3" key="1">
    <citation type="submission" date="2018-08" db="EMBL/GenBank/DDBJ databases">
        <title>Genomic Encyclopedia of Archaeal and Bacterial Type Strains, Phase II (KMG-II): from individual species to whole genera.</title>
        <authorList>
            <person name="Goeker M."/>
        </authorList>
    </citation>
    <scope>NUCLEOTIDE SEQUENCE [LARGE SCALE GENOMIC DNA]</scope>
    <source>
        <strain evidence="2 3">DSM 45791</strain>
    </source>
</reference>
<accession>A0A3E0H230</accession>
<dbReference type="CDD" id="cd00009">
    <property type="entry name" value="AAA"/>
    <property type="match status" value="1"/>
</dbReference>
<keyword evidence="3" id="KW-1185">Reference proteome</keyword>
<evidence type="ECO:0000313" key="2">
    <source>
        <dbReference type="EMBL" id="REH36334.1"/>
    </source>
</evidence>
<name>A0A3E0H230_9PSEU</name>
<evidence type="ECO:0000313" key="3">
    <source>
        <dbReference type="Proteomes" id="UP000256269"/>
    </source>
</evidence>
<dbReference type="SUPFAM" id="SSF52540">
    <property type="entry name" value="P-loop containing nucleoside triphosphate hydrolases"/>
    <property type="match status" value="1"/>
</dbReference>
<dbReference type="Pfam" id="PF07728">
    <property type="entry name" value="AAA_5"/>
    <property type="match status" value="1"/>
</dbReference>